<protein>
    <submittedName>
        <fullName evidence="3">Uncharacterized protein</fullName>
    </submittedName>
</protein>
<keyword evidence="2" id="KW-1133">Transmembrane helix</keyword>
<dbReference type="Proteomes" id="UP001596407">
    <property type="component" value="Unassembled WGS sequence"/>
</dbReference>
<keyword evidence="4" id="KW-1185">Reference proteome</keyword>
<dbReference type="EMBL" id="JBHSZH010000005">
    <property type="protein sequence ID" value="MFC7082065.1"/>
    <property type="molecule type" value="Genomic_DNA"/>
</dbReference>
<evidence type="ECO:0000313" key="3">
    <source>
        <dbReference type="EMBL" id="MFC7082065.1"/>
    </source>
</evidence>
<keyword evidence="2" id="KW-0472">Membrane</keyword>
<organism evidence="3 4">
    <name type="scientific">Halorussus caseinilyticus</name>
    <dbReference type="NCBI Taxonomy" id="3034025"/>
    <lineage>
        <taxon>Archaea</taxon>
        <taxon>Methanobacteriati</taxon>
        <taxon>Methanobacteriota</taxon>
        <taxon>Stenosarchaea group</taxon>
        <taxon>Halobacteria</taxon>
        <taxon>Halobacteriales</taxon>
        <taxon>Haladaptataceae</taxon>
        <taxon>Halorussus</taxon>
    </lineage>
</organism>
<dbReference type="RefSeq" id="WP_382210243.1">
    <property type="nucleotide sequence ID" value="NZ_JBHSZH010000005.1"/>
</dbReference>
<comment type="caution">
    <text evidence="3">The sequence shown here is derived from an EMBL/GenBank/DDBJ whole genome shotgun (WGS) entry which is preliminary data.</text>
</comment>
<evidence type="ECO:0000256" key="2">
    <source>
        <dbReference type="SAM" id="Phobius"/>
    </source>
</evidence>
<keyword evidence="2" id="KW-0812">Transmembrane</keyword>
<evidence type="ECO:0000256" key="1">
    <source>
        <dbReference type="SAM" id="MobiDB-lite"/>
    </source>
</evidence>
<name>A0ABD5WTK2_9EURY</name>
<gene>
    <name evidence="3" type="ORF">ACFQJ6_20205</name>
</gene>
<accession>A0ABD5WTK2</accession>
<evidence type="ECO:0000313" key="4">
    <source>
        <dbReference type="Proteomes" id="UP001596407"/>
    </source>
</evidence>
<proteinExistence type="predicted"/>
<feature type="transmembrane region" description="Helical" evidence="2">
    <location>
        <begin position="25"/>
        <end position="45"/>
    </location>
</feature>
<sequence length="77" mass="8501">MTDKAEFTFGIRCPVECRVELLATWVVRNIELVVGILSLLVAFFGRKKIWNVLRLPPESGTGGGEQVDATADQPPDE</sequence>
<feature type="region of interest" description="Disordered" evidence="1">
    <location>
        <begin position="56"/>
        <end position="77"/>
    </location>
</feature>
<dbReference type="AlphaFoldDB" id="A0ABD5WTK2"/>
<reference evidence="3 4" key="1">
    <citation type="journal article" date="2019" name="Int. J. Syst. Evol. Microbiol.">
        <title>The Global Catalogue of Microorganisms (GCM) 10K type strain sequencing project: providing services to taxonomists for standard genome sequencing and annotation.</title>
        <authorList>
            <consortium name="The Broad Institute Genomics Platform"/>
            <consortium name="The Broad Institute Genome Sequencing Center for Infectious Disease"/>
            <person name="Wu L."/>
            <person name="Ma J."/>
        </authorList>
    </citation>
    <scope>NUCLEOTIDE SEQUENCE [LARGE SCALE GENOMIC DNA]</scope>
    <source>
        <strain evidence="3 4">DT72</strain>
    </source>
</reference>